<dbReference type="GO" id="GO:0016567">
    <property type="term" value="P:protein ubiquitination"/>
    <property type="evidence" value="ECO:0007669"/>
    <property type="project" value="UniProtKB-UniPathway"/>
</dbReference>
<dbReference type="InterPro" id="IPR004170">
    <property type="entry name" value="WWE_dom"/>
</dbReference>
<evidence type="ECO:0000256" key="4">
    <source>
        <dbReference type="ARBA" id="ARBA00024347"/>
    </source>
</evidence>
<dbReference type="SUPFAM" id="SSF117839">
    <property type="entry name" value="WWE domain"/>
    <property type="match status" value="3"/>
</dbReference>
<organism evidence="6 7">
    <name type="scientific">Sphaeramia orbicularis</name>
    <name type="common">orbiculate cardinalfish</name>
    <dbReference type="NCBI Taxonomy" id="375764"/>
    <lineage>
        <taxon>Eukaryota</taxon>
        <taxon>Metazoa</taxon>
        <taxon>Chordata</taxon>
        <taxon>Craniata</taxon>
        <taxon>Vertebrata</taxon>
        <taxon>Euteleostomi</taxon>
        <taxon>Actinopterygii</taxon>
        <taxon>Neopterygii</taxon>
        <taxon>Teleostei</taxon>
        <taxon>Neoteleostei</taxon>
        <taxon>Acanthomorphata</taxon>
        <taxon>Gobiaria</taxon>
        <taxon>Kurtiformes</taxon>
        <taxon>Apogonoidei</taxon>
        <taxon>Apogonidae</taxon>
        <taxon>Apogoninae</taxon>
        <taxon>Sphaeramia</taxon>
    </lineage>
</organism>
<evidence type="ECO:0000256" key="1">
    <source>
        <dbReference type="ARBA" id="ARBA00004123"/>
    </source>
</evidence>
<dbReference type="InterPro" id="IPR018123">
    <property type="entry name" value="WWE-dom_subgr"/>
</dbReference>
<evidence type="ECO:0000256" key="3">
    <source>
        <dbReference type="ARBA" id="ARBA00023242"/>
    </source>
</evidence>
<dbReference type="PROSITE" id="PS50918">
    <property type="entry name" value="WWE"/>
    <property type="match status" value="3"/>
</dbReference>
<comment type="pathway">
    <text evidence="2">Protein modification; protein ubiquitination.</text>
</comment>
<dbReference type="Gene3D" id="3.30.720.50">
    <property type="match status" value="3"/>
</dbReference>
<reference evidence="6" key="2">
    <citation type="submission" date="2025-08" db="UniProtKB">
        <authorList>
            <consortium name="Ensembl"/>
        </authorList>
    </citation>
    <scope>IDENTIFICATION</scope>
</reference>
<dbReference type="PANTHER" id="PTHR45740:SF14">
    <property type="entry name" value="NOVEL PROTEIN"/>
    <property type="match status" value="1"/>
</dbReference>
<dbReference type="Pfam" id="PF23466">
    <property type="entry name" value="WWE_4"/>
    <property type="match status" value="1"/>
</dbReference>
<dbReference type="Proteomes" id="UP000472271">
    <property type="component" value="Chromosome 12"/>
</dbReference>
<dbReference type="GO" id="GO:0005634">
    <property type="term" value="C:nucleus"/>
    <property type="evidence" value="ECO:0007669"/>
    <property type="project" value="UniProtKB-SubCell"/>
</dbReference>
<comment type="similarity">
    <text evidence="4">Belongs to the ARTD/PARP family.</text>
</comment>
<evidence type="ECO:0000313" key="7">
    <source>
        <dbReference type="Proteomes" id="UP000472271"/>
    </source>
</evidence>
<evidence type="ECO:0000313" key="6">
    <source>
        <dbReference type="Ensembl" id="ENSSORP00005035185.1"/>
    </source>
</evidence>
<dbReference type="AlphaFoldDB" id="A0A673AZU6"/>
<dbReference type="InterPro" id="IPR051712">
    <property type="entry name" value="ARTD-AVP"/>
</dbReference>
<dbReference type="UniPathway" id="UPA00143"/>
<feature type="domain" description="WWE" evidence="5">
    <location>
        <begin position="246"/>
        <end position="329"/>
    </location>
</feature>
<comment type="subcellular location">
    <subcellularLocation>
        <location evidence="1">Nucleus</location>
    </subcellularLocation>
</comment>
<dbReference type="GO" id="GO:0003950">
    <property type="term" value="F:NAD+ poly-ADP-ribosyltransferase activity"/>
    <property type="evidence" value="ECO:0007669"/>
    <property type="project" value="TreeGrafter"/>
</dbReference>
<gene>
    <name evidence="6" type="primary">si:ch211-244b2.3</name>
</gene>
<keyword evidence="7" id="KW-1185">Reference proteome</keyword>
<dbReference type="PANTHER" id="PTHR45740">
    <property type="entry name" value="POLY [ADP-RIBOSE] POLYMERASE"/>
    <property type="match status" value="1"/>
</dbReference>
<dbReference type="GO" id="GO:0008270">
    <property type="term" value="F:zinc ion binding"/>
    <property type="evidence" value="ECO:0007669"/>
    <property type="project" value="InterPro"/>
</dbReference>
<dbReference type="InterPro" id="IPR037197">
    <property type="entry name" value="WWE_dom_sf"/>
</dbReference>
<accession>A0A673AZU6</accession>
<sequence length="332" mass="38418">MNQYSNYPMEGSELFWQLSDGRQWQRIDNDHVIETHYCQPGAKGISINTASHGKLFIDFDKMQIENAPFTVQRMSFNPQGQAEEIGWYFRDDRLWCEYGSQVTSISSKTVEHQFTLNPQGTFSFTVGSTNYKLDFRAMTQTNCITGMCRKVRRRPKFNSGSLDFTSAVLTDGGYKWEFNADEGDWAEYQAHICSFDSPAIERQYQLNPQGQLHFNIGRFSYTLNFAAMCQINNNTGTRRAVRRTPSTGNPQNIRSGSAPRWQFLDVNGWKEYSKGYRQCSVSSQDIELHYQQNPSGIMSFKTRTFTYKLDFSTMIQRNLSTNTTRSVRRLNQ</sequence>
<feature type="domain" description="WWE" evidence="5">
    <location>
        <begin position="73"/>
        <end position="153"/>
    </location>
</feature>
<dbReference type="SMART" id="SM00678">
    <property type="entry name" value="WWE"/>
    <property type="match status" value="2"/>
</dbReference>
<dbReference type="Pfam" id="PF02825">
    <property type="entry name" value="WWE"/>
    <property type="match status" value="3"/>
</dbReference>
<feature type="domain" description="WWE" evidence="5">
    <location>
        <begin position="161"/>
        <end position="243"/>
    </location>
</feature>
<evidence type="ECO:0000256" key="2">
    <source>
        <dbReference type="ARBA" id="ARBA00004906"/>
    </source>
</evidence>
<reference evidence="6" key="3">
    <citation type="submission" date="2025-09" db="UniProtKB">
        <authorList>
            <consortium name="Ensembl"/>
        </authorList>
    </citation>
    <scope>IDENTIFICATION</scope>
</reference>
<dbReference type="Ensembl" id="ENSSORT00005036120.1">
    <property type="protein sequence ID" value="ENSSORP00005035185.1"/>
    <property type="gene ID" value="ENSSORG00005016598.1"/>
</dbReference>
<dbReference type="GO" id="GO:1990404">
    <property type="term" value="F:NAD+-protein mono-ADP-ribosyltransferase activity"/>
    <property type="evidence" value="ECO:0007669"/>
    <property type="project" value="TreeGrafter"/>
</dbReference>
<name>A0A673AZU6_9TELE</name>
<keyword evidence="3" id="KW-0539">Nucleus</keyword>
<protein>
    <submittedName>
        <fullName evidence="6">Uncharacterized LOC115429749</fullName>
    </submittedName>
</protein>
<proteinExistence type="inferred from homology"/>
<reference evidence="6" key="1">
    <citation type="submission" date="2019-06" db="EMBL/GenBank/DDBJ databases">
        <authorList>
            <consortium name="Wellcome Sanger Institute Data Sharing"/>
        </authorList>
    </citation>
    <scope>NUCLEOTIDE SEQUENCE [LARGE SCALE GENOMIC DNA]</scope>
</reference>
<evidence type="ECO:0000259" key="5">
    <source>
        <dbReference type="PROSITE" id="PS50918"/>
    </source>
</evidence>